<reference evidence="2 3" key="2">
    <citation type="journal article" date="2016" name="Science">
        <title>A bacterium that degrades and assimilates poly(ethylene terephthalate).</title>
        <authorList>
            <person name="Yoshida S."/>
            <person name="Hiraga K."/>
            <person name="Takehana T."/>
            <person name="Taniguchi I."/>
            <person name="Yamaji H."/>
            <person name="Maeda Y."/>
            <person name="Toyohara K."/>
            <person name="Miyamoto K."/>
            <person name="Kimura Y."/>
            <person name="Oda K."/>
        </authorList>
    </citation>
    <scope>NUCLEOTIDE SEQUENCE [LARGE SCALE GENOMIC DNA]</scope>
    <source>
        <strain evidence="3">NBRC 110686 / TISTR 2288 / 201-F6</strain>
    </source>
</reference>
<dbReference type="AlphaFoldDB" id="A0A0K8P0Q9"/>
<keyword evidence="3" id="KW-1185">Reference proteome</keyword>
<dbReference type="InterPro" id="IPR019734">
    <property type="entry name" value="TPR_rpt"/>
</dbReference>
<organism evidence="2 3">
    <name type="scientific">Piscinibacter sakaiensis</name>
    <name type="common">Ideonella sakaiensis</name>
    <dbReference type="NCBI Taxonomy" id="1547922"/>
    <lineage>
        <taxon>Bacteria</taxon>
        <taxon>Pseudomonadati</taxon>
        <taxon>Pseudomonadota</taxon>
        <taxon>Betaproteobacteria</taxon>
        <taxon>Burkholderiales</taxon>
        <taxon>Sphaerotilaceae</taxon>
        <taxon>Piscinibacter</taxon>
    </lineage>
</organism>
<evidence type="ECO:0000313" key="2">
    <source>
        <dbReference type="EMBL" id="GAP36242.1"/>
    </source>
</evidence>
<dbReference type="PROSITE" id="PS50005">
    <property type="entry name" value="TPR"/>
    <property type="match status" value="1"/>
</dbReference>
<sequence>MTPPPGAGYTLRQIEEMLGLRRSSVLGLVRAGFVSPGRGPRNEYRFGFQDVVLLRTAHHLRAAQVSPRRMLQALRELRRRLPASVPMTGLRIQAVGSQVAVREGGGGAWRPDTGQWLMDFELSERNGQVHVLAHRPVVPMSAGPGPSATPPDPAGEDVAAGFARAEALEDSDPAAAEAAYRAVLDRDPAHAHAALNLGALLCEVGRADEACRLLDAAIARHPDDALLHFNLAIAREDSGQPAPALAAYERALALDGDLADAHYNAARLHEAAGDARAALRHLAAYRRLQREAPEAGG</sequence>
<accession>A0A0K8P0Q9</accession>
<dbReference type="GO" id="GO:0006355">
    <property type="term" value="P:regulation of DNA-templated transcription"/>
    <property type="evidence" value="ECO:0007669"/>
    <property type="project" value="InterPro"/>
</dbReference>
<dbReference type="SMART" id="SM00028">
    <property type="entry name" value="TPR"/>
    <property type="match status" value="2"/>
</dbReference>
<gene>
    <name evidence="2" type="ORF">ISF6_2082</name>
</gene>
<name>A0A0K8P0Q9_PISS1</name>
<proteinExistence type="predicted"/>
<protein>
    <submittedName>
        <fullName evidence="2">TPR repeat domain protein</fullName>
    </submittedName>
</protein>
<feature type="repeat" description="TPR" evidence="1">
    <location>
        <begin position="191"/>
        <end position="224"/>
    </location>
</feature>
<dbReference type="Proteomes" id="UP000037660">
    <property type="component" value="Unassembled WGS sequence"/>
</dbReference>
<dbReference type="GO" id="GO:0003677">
    <property type="term" value="F:DNA binding"/>
    <property type="evidence" value="ECO:0007669"/>
    <property type="project" value="InterPro"/>
</dbReference>
<dbReference type="STRING" id="1547922.ISF6_2082"/>
<dbReference type="Pfam" id="PF14559">
    <property type="entry name" value="TPR_19"/>
    <property type="match status" value="1"/>
</dbReference>
<dbReference type="SUPFAM" id="SSF48452">
    <property type="entry name" value="TPR-like"/>
    <property type="match status" value="1"/>
</dbReference>
<keyword evidence="1" id="KW-0802">TPR repeat</keyword>
<dbReference type="InterPro" id="IPR011990">
    <property type="entry name" value="TPR-like_helical_dom_sf"/>
</dbReference>
<dbReference type="Gene3D" id="1.25.40.10">
    <property type="entry name" value="Tetratricopeptide repeat domain"/>
    <property type="match status" value="1"/>
</dbReference>
<evidence type="ECO:0000313" key="3">
    <source>
        <dbReference type="Proteomes" id="UP000037660"/>
    </source>
</evidence>
<reference evidence="3" key="1">
    <citation type="submission" date="2015-07" db="EMBL/GenBank/DDBJ databases">
        <title>Discovery of a poly(ethylene terephthalate assimilation.</title>
        <authorList>
            <person name="Yoshida S."/>
            <person name="Hiraga K."/>
            <person name="Takehana T."/>
            <person name="Taniguchi I."/>
            <person name="Yamaji H."/>
            <person name="Maeda Y."/>
            <person name="Toyohara K."/>
            <person name="Miyamoto K."/>
            <person name="Kimura Y."/>
            <person name="Oda K."/>
        </authorList>
    </citation>
    <scope>NUCLEOTIDE SEQUENCE [LARGE SCALE GENOMIC DNA]</scope>
    <source>
        <strain evidence="3">NBRC 110686 / TISTR 2288 / 201-F6</strain>
    </source>
</reference>
<dbReference type="RefSeq" id="WP_054020249.1">
    <property type="nucleotide sequence ID" value="NZ_BBYR01000033.1"/>
</dbReference>
<comment type="caution">
    <text evidence="2">The sequence shown here is derived from an EMBL/GenBank/DDBJ whole genome shotgun (WGS) entry which is preliminary data.</text>
</comment>
<dbReference type="PANTHER" id="PTHR44998">
    <property type="match status" value="1"/>
</dbReference>
<dbReference type="PANTHER" id="PTHR44998:SF1">
    <property type="entry name" value="UDP-N-ACETYLGLUCOSAMINE--PEPTIDE N-ACETYLGLUCOSAMINYLTRANSFERASE 110 KDA SUBUNIT"/>
    <property type="match status" value="1"/>
</dbReference>
<dbReference type="EMBL" id="BBYR01000033">
    <property type="protein sequence ID" value="GAP36242.1"/>
    <property type="molecule type" value="Genomic_DNA"/>
</dbReference>
<dbReference type="OrthoDB" id="9798174at2"/>
<evidence type="ECO:0000256" key="1">
    <source>
        <dbReference type="PROSITE-ProRule" id="PRU00339"/>
    </source>
</evidence>